<name>A0A9X2PNP5_9BACT</name>
<dbReference type="SMART" id="SM00100">
    <property type="entry name" value="cNMP"/>
    <property type="match status" value="1"/>
</dbReference>
<evidence type="ECO:0000313" key="5">
    <source>
        <dbReference type="Proteomes" id="UP001155144"/>
    </source>
</evidence>
<dbReference type="Pfam" id="PF13545">
    <property type="entry name" value="HTH_Crp_2"/>
    <property type="match status" value="1"/>
</dbReference>
<dbReference type="SUPFAM" id="SSF46785">
    <property type="entry name" value="Winged helix' DNA-binding domain"/>
    <property type="match status" value="1"/>
</dbReference>
<dbReference type="Pfam" id="PF00027">
    <property type="entry name" value="cNMP_binding"/>
    <property type="match status" value="1"/>
</dbReference>
<comment type="caution">
    <text evidence="4">The sequence shown here is derived from an EMBL/GenBank/DDBJ whole genome shotgun (WGS) entry which is preliminary data.</text>
</comment>
<dbReference type="SUPFAM" id="SSF51206">
    <property type="entry name" value="cAMP-binding domain-like"/>
    <property type="match status" value="1"/>
</dbReference>
<evidence type="ECO:0000256" key="3">
    <source>
        <dbReference type="ARBA" id="ARBA00023163"/>
    </source>
</evidence>
<dbReference type="InterPro" id="IPR036388">
    <property type="entry name" value="WH-like_DNA-bd_sf"/>
</dbReference>
<reference evidence="4" key="1">
    <citation type="submission" date="2022-08" db="EMBL/GenBank/DDBJ databases">
        <title>Genomic Encyclopedia of Type Strains, Phase V (KMG-V): Genome sequencing to study the core and pangenomes of soil and plant-associated prokaryotes.</title>
        <authorList>
            <person name="Whitman W."/>
        </authorList>
    </citation>
    <scope>NUCLEOTIDE SEQUENCE</scope>
    <source>
        <strain evidence="4">SP3026</strain>
    </source>
</reference>
<dbReference type="InterPro" id="IPR050397">
    <property type="entry name" value="Env_Response_Regulators"/>
</dbReference>
<dbReference type="PROSITE" id="PS51063">
    <property type="entry name" value="HTH_CRP_2"/>
    <property type="match status" value="1"/>
</dbReference>
<organism evidence="4 5">
    <name type="scientific">Salinibacter ruber</name>
    <dbReference type="NCBI Taxonomy" id="146919"/>
    <lineage>
        <taxon>Bacteria</taxon>
        <taxon>Pseudomonadati</taxon>
        <taxon>Rhodothermota</taxon>
        <taxon>Rhodothermia</taxon>
        <taxon>Rhodothermales</taxon>
        <taxon>Salinibacteraceae</taxon>
        <taxon>Salinibacter</taxon>
    </lineage>
</organism>
<dbReference type="SMART" id="SM00419">
    <property type="entry name" value="HTH_CRP"/>
    <property type="match status" value="1"/>
</dbReference>
<gene>
    <name evidence="4" type="ORF">GGP45_002283</name>
</gene>
<keyword evidence="2" id="KW-0238">DNA-binding</keyword>
<dbReference type="AlphaFoldDB" id="A0A9X2PNP5"/>
<keyword evidence="3" id="KW-0804">Transcription</keyword>
<dbReference type="Proteomes" id="UP001155144">
    <property type="component" value="Unassembled WGS sequence"/>
</dbReference>
<dbReference type="CDD" id="cd00038">
    <property type="entry name" value="CAP_ED"/>
    <property type="match status" value="1"/>
</dbReference>
<dbReference type="RefSeq" id="WP_259040098.1">
    <property type="nucleotide sequence ID" value="NZ_JANUAB010000003.1"/>
</dbReference>
<keyword evidence="1" id="KW-0805">Transcription regulation</keyword>
<dbReference type="PANTHER" id="PTHR24567:SF68">
    <property type="entry name" value="DNA-BINDING TRANSCRIPTIONAL DUAL REGULATOR CRP"/>
    <property type="match status" value="1"/>
</dbReference>
<dbReference type="InterPro" id="IPR036390">
    <property type="entry name" value="WH_DNA-bd_sf"/>
</dbReference>
<dbReference type="GO" id="GO:0003677">
    <property type="term" value="F:DNA binding"/>
    <property type="evidence" value="ECO:0007669"/>
    <property type="project" value="UniProtKB-KW"/>
</dbReference>
<evidence type="ECO:0000256" key="1">
    <source>
        <dbReference type="ARBA" id="ARBA00023015"/>
    </source>
</evidence>
<dbReference type="GO" id="GO:0003700">
    <property type="term" value="F:DNA-binding transcription factor activity"/>
    <property type="evidence" value="ECO:0007669"/>
    <property type="project" value="TreeGrafter"/>
</dbReference>
<dbReference type="PROSITE" id="PS50042">
    <property type="entry name" value="CNMP_BINDING_3"/>
    <property type="match status" value="1"/>
</dbReference>
<sequence length="236" mass="25901">MDVSPADITDAMRDHPFFGGVSTEERERLIDLGQARTAASGTILFQRGDAYRGFYLLVEGGVHVYRLSPEGRMLVLHVIRPGESFAEVPLFETDAGDTYPATAETLTDSALFFFPADAFLSFVDAHPRSALHMLGQMAGRLRSAVRQLDAVSLQDVTERLARYLVEQVPTVPDNPPTVPTVELDIPKSVLAAELGTVPETLSRALRTLQDKDLIRTEDADIVLTDVRGLRHLVDSA</sequence>
<dbReference type="EMBL" id="JANUBL010000003">
    <property type="protein sequence ID" value="MCS4121930.1"/>
    <property type="molecule type" value="Genomic_DNA"/>
</dbReference>
<dbReference type="PANTHER" id="PTHR24567">
    <property type="entry name" value="CRP FAMILY TRANSCRIPTIONAL REGULATORY PROTEIN"/>
    <property type="match status" value="1"/>
</dbReference>
<dbReference type="Gene3D" id="2.60.120.10">
    <property type="entry name" value="Jelly Rolls"/>
    <property type="match status" value="1"/>
</dbReference>
<accession>A0A9X2PNP5</accession>
<dbReference type="GO" id="GO:0005829">
    <property type="term" value="C:cytosol"/>
    <property type="evidence" value="ECO:0007669"/>
    <property type="project" value="TreeGrafter"/>
</dbReference>
<dbReference type="InterPro" id="IPR014710">
    <property type="entry name" value="RmlC-like_jellyroll"/>
</dbReference>
<dbReference type="Gene3D" id="1.10.10.10">
    <property type="entry name" value="Winged helix-like DNA-binding domain superfamily/Winged helix DNA-binding domain"/>
    <property type="match status" value="1"/>
</dbReference>
<dbReference type="InterPro" id="IPR018490">
    <property type="entry name" value="cNMP-bd_dom_sf"/>
</dbReference>
<protein>
    <submittedName>
        <fullName evidence="4">CRP/FNR family transcriptional regulator</fullName>
    </submittedName>
</protein>
<evidence type="ECO:0000313" key="4">
    <source>
        <dbReference type="EMBL" id="MCS4121930.1"/>
    </source>
</evidence>
<proteinExistence type="predicted"/>
<dbReference type="InterPro" id="IPR000595">
    <property type="entry name" value="cNMP-bd_dom"/>
</dbReference>
<evidence type="ECO:0000256" key="2">
    <source>
        <dbReference type="ARBA" id="ARBA00023125"/>
    </source>
</evidence>
<dbReference type="InterPro" id="IPR012318">
    <property type="entry name" value="HTH_CRP"/>
</dbReference>